<protein>
    <submittedName>
        <fullName evidence="1">Uncharacterized protein</fullName>
    </submittedName>
</protein>
<name>A0A0K6IBH0_9BURK</name>
<proteinExistence type="predicted"/>
<organism evidence="1 2">
    <name type="scientific">Thiomonas bhubaneswarensis</name>
    <dbReference type="NCBI Taxonomy" id="339866"/>
    <lineage>
        <taxon>Bacteria</taxon>
        <taxon>Pseudomonadati</taxon>
        <taxon>Pseudomonadota</taxon>
        <taxon>Betaproteobacteria</taxon>
        <taxon>Burkholderiales</taxon>
        <taxon>Thiomonas</taxon>
    </lineage>
</organism>
<keyword evidence="2" id="KW-1185">Reference proteome</keyword>
<reference evidence="2" key="1">
    <citation type="submission" date="2015-08" db="EMBL/GenBank/DDBJ databases">
        <authorList>
            <person name="Varghese N."/>
        </authorList>
    </citation>
    <scope>NUCLEOTIDE SEQUENCE [LARGE SCALE GENOMIC DNA]</scope>
    <source>
        <strain evidence="2">DSM 18181</strain>
    </source>
</reference>
<accession>A0A0K6IBH0</accession>
<dbReference type="AlphaFoldDB" id="A0A0K6IBH0"/>
<dbReference type="EMBL" id="CYHF01000014">
    <property type="protein sequence ID" value="CUB00485.1"/>
    <property type="molecule type" value="Genomic_DNA"/>
</dbReference>
<evidence type="ECO:0000313" key="2">
    <source>
        <dbReference type="Proteomes" id="UP000183649"/>
    </source>
</evidence>
<evidence type="ECO:0000313" key="1">
    <source>
        <dbReference type="EMBL" id="CUB00485.1"/>
    </source>
</evidence>
<dbReference type="Proteomes" id="UP000183649">
    <property type="component" value="Unassembled WGS sequence"/>
</dbReference>
<gene>
    <name evidence="1" type="ORF">Ga0061069_11441</name>
</gene>
<sequence>MMSSGLGAVLEKSFAMKIAICFFGITRSLRHTFESISSNVLKPCRDVGDTENFCHFFQLGDINNPRSGERGELDRNEYKLLSPDWLQLDEPDQCLENYPIDRIFHYGDYWGDDFKSLRNLLHQLHSIKTVTQAVQSHDFDLVIFARPDLLYHDSIRRPLLRVVQSRNENEVCVPDWQHWEGGLNDRFAICKGADAIHAYGCRVDEALSYCEEYDAPLHAEKLLKFALDKMRIPISTMTTKASRVRFDGTMKEEVFWSGSRRLERLRRLFSQYCPPMNSSQGVELTAKASNDARALN</sequence>